<name>A0ABR6WKQ0_9FIRM</name>
<keyword evidence="3" id="KW-1185">Reference proteome</keyword>
<gene>
    <name evidence="2" type="primary">neuC</name>
    <name evidence="2" type="ORF">GH807_08370</name>
</gene>
<dbReference type="Gene3D" id="3.40.50.2000">
    <property type="entry name" value="Glycogen Phosphorylase B"/>
    <property type="match status" value="2"/>
</dbReference>
<accession>A0ABR6WKQ0</accession>
<comment type="caution">
    <text evidence="2">The sequence shown here is derived from an EMBL/GenBank/DDBJ whole genome shotgun (WGS) entry which is preliminary data.</text>
</comment>
<dbReference type="InterPro" id="IPR029767">
    <property type="entry name" value="WecB-like"/>
</dbReference>
<feature type="domain" description="UDP-N-acetylglucosamine 2-epimerase" evidence="1">
    <location>
        <begin position="27"/>
        <end position="360"/>
    </location>
</feature>
<reference evidence="2 3" key="1">
    <citation type="journal article" date="2020" name="mSystems">
        <title>Defining Genomic and Predicted Metabolic Features of the Acetobacterium Genus.</title>
        <authorList>
            <person name="Ross D.E."/>
            <person name="Marshall C.W."/>
            <person name="Gulliver D."/>
            <person name="May H.D."/>
            <person name="Norman R.S."/>
        </authorList>
    </citation>
    <scope>NUCLEOTIDE SEQUENCE [LARGE SCALE GENOMIC DNA]</scope>
    <source>
        <strain evidence="2 3">DSM 9173</strain>
    </source>
</reference>
<sequence length="381" mass="43496">MGNKKKKVLFLTGTRADYGKMKPLMSAIEENNKFECHVFVTGMHTLKEFGDTKNEIIKDGFKNIQVYMNQIIEEPMDLVLANTINGFSRYIRELEPDMIILHGDRVEALAGAITGALNNVLVAHIEGGELSGTIDESIRHAISKLAHVHFVSNVDSKKRLLQLGESEQSVFVLGSPDIDLIMKEPSMDFEFIKKRYEIPFDLYSVLMYHPVTTELENLKQNVKQVVDAIIESGDNCIVIHPNNDSGYKDILEEYNRFSDFKQIKCFPSIRFEYFLQILKNAKYLIGNSSAGIHEAPVIGIPSINIGSRQKNRFNHETIINCSDSSKDILRSIEIARKMKNLNKTNHFGDGNSRENFIKIMLDENVWKISRQKVFNDIIYNE</sequence>
<dbReference type="PANTHER" id="PTHR43174">
    <property type="entry name" value="UDP-N-ACETYLGLUCOSAMINE 2-EPIMERASE"/>
    <property type="match status" value="1"/>
</dbReference>
<dbReference type="Pfam" id="PF02350">
    <property type="entry name" value="Epimerase_2"/>
    <property type="match status" value="1"/>
</dbReference>
<keyword evidence="2" id="KW-0378">Hydrolase</keyword>
<keyword evidence="2" id="KW-0326">Glycosidase</keyword>
<evidence type="ECO:0000313" key="3">
    <source>
        <dbReference type="Proteomes" id="UP000653358"/>
    </source>
</evidence>
<dbReference type="EC" id="3.2.1.183" evidence="2"/>
<evidence type="ECO:0000259" key="1">
    <source>
        <dbReference type="Pfam" id="PF02350"/>
    </source>
</evidence>
<dbReference type="Proteomes" id="UP000653358">
    <property type="component" value="Unassembled WGS sequence"/>
</dbReference>
<proteinExistence type="predicted"/>
<dbReference type="RefSeq" id="WP_148604981.1">
    <property type="nucleotide sequence ID" value="NZ_RXYB01000017.1"/>
</dbReference>
<dbReference type="PANTHER" id="PTHR43174:SF3">
    <property type="entry name" value="UDP-N-ACETYLGLUCOSAMINE 2-EPIMERASE"/>
    <property type="match status" value="1"/>
</dbReference>
<dbReference type="InterPro" id="IPR020004">
    <property type="entry name" value="UDP-GlcNAc_Epase"/>
</dbReference>
<organism evidence="2 3">
    <name type="scientific">Acetobacterium tundrae</name>
    <dbReference type="NCBI Taxonomy" id="132932"/>
    <lineage>
        <taxon>Bacteria</taxon>
        <taxon>Bacillati</taxon>
        <taxon>Bacillota</taxon>
        <taxon>Clostridia</taxon>
        <taxon>Eubacteriales</taxon>
        <taxon>Eubacteriaceae</taxon>
        <taxon>Acetobacterium</taxon>
    </lineage>
</organism>
<evidence type="ECO:0000313" key="2">
    <source>
        <dbReference type="EMBL" id="MBC3797060.1"/>
    </source>
</evidence>
<protein>
    <submittedName>
        <fullName evidence="2">UDP-N-acetylglucosamine 2-epimerase (Hydrolyzing)</fullName>
        <ecNumber evidence="2">3.2.1.183</ecNumber>
    </submittedName>
</protein>
<dbReference type="InterPro" id="IPR003331">
    <property type="entry name" value="UDP_GlcNAc_Epimerase_2_dom"/>
</dbReference>
<dbReference type="GO" id="GO:0016798">
    <property type="term" value="F:hydrolase activity, acting on glycosyl bonds"/>
    <property type="evidence" value="ECO:0007669"/>
    <property type="project" value="UniProtKB-KW"/>
</dbReference>
<dbReference type="EMBL" id="WJBB01000008">
    <property type="protein sequence ID" value="MBC3797060.1"/>
    <property type="molecule type" value="Genomic_DNA"/>
</dbReference>
<dbReference type="SUPFAM" id="SSF53756">
    <property type="entry name" value="UDP-Glycosyltransferase/glycogen phosphorylase"/>
    <property type="match status" value="1"/>
</dbReference>
<dbReference type="NCBIfam" id="TIGR03568">
    <property type="entry name" value="NeuC_NnaA"/>
    <property type="match status" value="1"/>
</dbReference>